<keyword evidence="2" id="KW-0472">Membrane</keyword>
<accession>A0A9W7C9W2</accession>
<dbReference type="Pfam" id="PF00293">
    <property type="entry name" value="NUDIX"/>
    <property type="match status" value="1"/>
</dbReference>
<reference evidence="5" key="1">
    <citation type="journal article" date="2023" name="Commun. Biol.">
        <title>Genome analysis of Parmales, the sister group of diatoms, reveals the evolutionary specialization of diatoms from phago-mixotrophs to photoautotrophs.</title>
        <authorList>
            <person name="Ban H."/>
            <person name="Sato S."/>
            <person name="Yoshikawa S."/>
            <person name="Yamada K."/>
            <person name="Nakamura Y."/>
            <person name="Ichinomiya M."/>
            <person name="Sato N."/>
            <person name="Blanc-Mathieu R."/>
            <person name="Endo H."/>
            <person name="Kuwata A."/>
            <person name="Ogata H."/>
        </authorList>
    </citation>
    <scope>NUCLEOTIDE SEQUENCE [LARGE SCALE GENOMIC DNA]</scope>
    <source>
        <strain evidence="5">NIES 3700</strain>
    </source>
</reference>
<comment type="caution">
    <text evidence="4">The sequence shown here is derived from an EMBL/GenBank/DDBJ whole genome shotgun (WGS) entry which is preliminary data.</text>
</comment>
<dbReference type="PROSITE" id="PS51462">
    <property type="entry name" value="NUDIX"/>
    <property type="match status" value="1"/>
</dbReference>
<proteinExistence type="predicted"/>
<keyword evidence="2" id="KW-1133">Transmembrane helix</keyword>
<dbReference type="SUPFAM" id="SSF55811">
    <property type="entry name" value="Nudix"/>
    <property type="match status" value="1"/>
</dbReference>
<dbReference type="InterPro" id="IPR015797">
    <property type="entry name" value="NUDIX_hydrolase-like_dom_sf"/>
</dbReference>
<name>A0A9W7C9W2_9STRA</name>
<evidence type="ECO:0000313" key="5">
    <source>
        <dbReference type="Proteomes" id="UP001165122"/>
    </source>
</evidence>
<protein>
    <recommendedName>
        <fullName evidence="3">Nudix hydrolase domain-containing protein</fullName>
    </recommendedName>
</protein>
<feature type="transmembrane region" description="Helical" evidence="2">
    <location>
        <begin position="21"/>
        <end position="41"/>
    </location>
</feature>
<dbReference type="OrthoDB" id="447842at2759"/>
<dbReference type="GO" id="GO:0016787">
    <property type="term" value="F:hydrolase activity"/>
    <property type="evidence" value="ECO:0007669"/>
    <property type="project" value="UniProtKB-KW"/>
</dbReference>
<dbReference type="Proteomes" id="UP001165122">
    <property type="component" value="Unassembled WGS sequence"/>
</dbReference>
<evidence type="ECO:0000259" key="3">
    <source>
        <dbReference type="PROSITE" id="PS51462"/>
    </source>
</evidence>
<feature type="domain" description="Nudix hydrolase" evidence="3">
    <location>
        <begin position="114"/>
        <end position="284"/>
    </location>
</feature>
<dbReference type="EMBL" id="BRXW01000091">
    <property type="protein sequence ID" value="GMI05810.1"/>
    <property type="molecule type" value="Genomic_DNA"/>
</dbReference>
<keyword evidence="1" id="KW-0378">Hydrolase</keyword>
<sequence length="298" mass="33154">MRGSSRPSPSLSLRNNNGGKYLKCGLVPILMLWIIFCVIVLSELSSVIHSPAALERSTIATPSTPSDAFKGEPWNSPLLKSRTVLHSTPFARCEIHNVYTEDHSQVQTDWLWFDETDHVNVIVFDKSADEFIFFKQHKYALESESLAVVGGFHAPGESGFDACRREVKEELGYTSKKELHSMTTHTPYYDPNHDDGWKVLGRYRTAANRGGGFLTACFLRDAVPIPKELHKIAGFEGLGEGAGIIGDEAGQRDGEAQKIVRMSVPEARQAVLDGRFQEVKWTASFALALLQMDNNNEQ</sequence>
<evidence type="ECO:0000256" key="1">
    <source>
        <dbReference type="ARBA" id="ARBA00022801"/>
    </source>
</evidence>
<gene>
    <name evidence="4" type="ORF">TrLO_g355</name>
</gene>
<evidence type="ECO:0000313" key="4">
    <source>
        <dbReference type="EMBL" id="GMI05810.1"/>
    </source>
</evidence>
<dbReference type="InterPro" id="IPR020084">
    <property type="entry name" value="NUDIX_hydrolase_CS"/>
</dbReference>
<dbReference type="PROSITE" id="PS00893">
    <property type="entry name" value="NUDIX_BOX"/>
    <property type="match status" value="1"/>
</dbReference>
<dbReference type="AlphaFoldDB" id="A0A9W7C9W2"/>
<keyword evidence="5" id="KW-1185">Reference proteome</keyword>
<keyword evidence="2" id="KW-0812">Transmembrane</keyword>
<dbReference type="Gene3D" id="3.90.79.10">
    <property type="entry name" value="Nucleoside Triphosphate Pyrophosphohydrolase"/>
    <property type="match status" value="1"/>
</dbReference>
<evidence type="ECO:0000256" key="2">
    <source>
        <dbReference type="SAM" id="Phobius"/>
    </source>
</evidence>
<dbReference type="InterPro" id="IPR000086">
    <property type="entry name" value="NUDIX_hydrolase_dom"/>
</dbReference>
<organism evidence="4 5">
    <name type="scientific">Triparma laevis f. longispina</name>
    <dbReference type="NCBI Taxonomy" id="1714387"/>
    <lineage>
        <taxon>Eukaryota</taxon>
        <taxon>Sar</taxon>
        <taxon>Stramenopiles</taxon>
        <taxon>Ochrophyta</taxon>
        <taxon>Bolidophyceae</taxon>
        <taxon>Parmales</taxon>
        <taxon>Triparmaceae</taxon>
        <taxon>Triparma</taxon>
    </lineage>
</organism>